<dbReference type="AlphaFoldDB" id="A0A486UWK0"/>
<evidence type="ECO:0000313" key="4">
    <source>
        <dbReference type="EMBL" id="VGM42970.1"/>
    </source>
</evidence>
<dbReference type="SUPFAM" id="SSF56300">
    <property type="entry name" value="Metallo-dependent phosphatases"/>
    <property type="match status" value="1"/>
</dbReference>
<proteinExistence type="predicted"/>
<dbReference type="InterPro" id="IPR057123">
    <property type="entry name" value="STAND_NTPase4_dom"/>
</dbReference>
<name>A0A486UWK0_KLEPN</name>
<evidence type="ECO:0000259" key="2">
    <source>
        <dbReference type="Pfam" id="PF00149"/>
    </source>
</evidence>
<dbReference type="PANTHER" id="PTHR31302">
    <property type="entry name" value="TRANSMEMBRANE PROTEIN WITH METALLOPHOSPHOESTERASE DOMAIN-RELATED"/>
    <property type="match status" value="1"/>
</dbReference>
<dbReference type="Pfam" id="PF00149">
    <property type="entry name" value="Metallophos"/>
    <property type="match status" value="1"/>
</dbReference>
<dbReference type="Gene3D" id="3.40.50.300">
    <property type="entry name" value="P-loop containing nucleotide triphosphate hydrolases"/>
    <property type="match status" value="1"/>
</dbReference>
<dbReference type="InterPro" id="IPR027417">
    <property type="entry name" value="P-loop_NTPase"/>
</dbReference>
<dbReference type="SUPFAM" id="SSF52540">
    <property type="entry name" value="P-loop containing nucleoside triphosphate hydrolases"/>
    <property type="match status" value="1"/>
</dbReference>
<gene>
    <name evidence="4" type="ORF">SAMEA4873560_03112</name>
</gene>
<accession>A0A486UWK0</accession>
<organism evidence="4">
    <name type="scientific">Klebsiella pneumoniae</name>
    <dbReference type="NCBI Taxonomy" id="573"/>
    <lineage>
        <taxon>Bacteria</taxon>
        <taxon>Pseudomonadati</taxon>
        <taxon>Pseudomonadota</taxon>
        <taxon>Gammaproteobacteria</taxon>
        <taxon>Enterobacterales</taxon>
        <taxon>Enterobacteriaceae</taxon>
        <taxon>Klebsiella/Raoultella group</taxon>
        <taxon>Klebsiella</taxon>
        <taxon>Klebsiella pneumoniae complex</taxon>
    </lineage>
</organism>
<dbReference type="GO" id="GO:0016787">
    <property type="term" value="F:hydrolase activity"/>
    <property type="evidence" value="ECO:0007669"/>
    <property type="project" value="InterPro"/>
</dbReference>
<evidence type="ECO:0000259" key="3">
    <source>
        <dbReference type="Pfam" id="PF24406"/>
    </source>
</evidence>
<sequence length="1014" mass="116539">MDNILFVNFSDIHLSLKNKANIEKKIAALIEVIEIQKILKRKEYVIILISGDIAFSGQVEEYAALSELFRIMKEKYFLIMCPGNHDHNFSNYSEVARKAMLDISIDKIDDAAIAFASSGMESYKIFEKEFSSFEPVEETDLSKRYEIDLSSEKFSIVTLNTAWCSKLHERGGDISFPEHKIIKSSGPLNNIIMFHHPLSWFEPNNGKAIRNIIRTNYSIALTGHEHISDSFKIDTESSTTLMIESLPIDDHHVSENGFMTFEIEGSDILVSTYTWNGTTYDEGQVFLKSDVIELKKSLVSNNFEVNRKFHDFLQELGAEYIHPSSKKLMLDDVFVYPNVRDLSDDKEQTRKMSSNKLLNNNGNRIILIGDEFCGKSTILKKYYLDTIKKEKLVLYLDGNIIKKSNKNTTKLLNDAITSQYMNRTLAEFMTYKAEKTLLIDDFHDIKGDVNSLRDFLSPLEKTFDRIIITLSDSCKFAGTDIIESSPFSSDYKQYQILKFGFRLRYELANRWNMLKETCVEERAALIHENDSSTKMINTIIGKNYIPSTPFFLLTMLQSIDNEQSSDLKTSSYGYYYQFLITSSLGSASVRKEQLDEIFNYITELAYYFYKNKTEEDSKDNLWKFNNGFCAEYGVQLDFGERFNLLVKAKIMEMVEPNNYKFKYNYVYYFFIAKYFSDHLREADVVKEIKNAASSLHLKQSMNILMFLTHHSKDQFILDLITDQAKLLFSKFEPATIDLDTDFINSIVDNLPEVCFIQKDRLEFRREVEDSKDFRSEEIDSENNDDEPDESEQRDSNAVYDGIDLNLELNLTIKSLELLGQLSRNYYGSLKIGQKELLLDEAINAPLRSLNFLLSSARDEPEKTIETLEQKINEVLAGKKSTTSSEVRALARKILFRMLFTITYSIVSKIASSIGSTHLQPVIDKVCDNKNSDAGKLIKLASILEVGQTISIEELKKLNGSLSKNSLSNLLVKALVVNYLYMFERPNKQVQQICAAVDIKYDAISKEIGFQKINK</sequence>
<dbReference type="Pfam" id="PF24406">
    <property type="entry name" value="nSTAND_NTPase4"/>
    <property type="match status" value="1"/>
</dbReference>
<dbReference type="EMBL" id="CAAHDF010000006">
    <property type="protein sequence ID" value="VGM42970.1"/>
    <property type="molecule type" value="Genomic_DNA"/>
</dbReference>
<evidence type="ECO:0000256" key="1">
    <source>
        <dbReference type="SAM" id="MobiDB-lite"/>
    </source>
</evidence>
<dbReference type="InterPro" id="IPR051158">
    <property type="entry name" value="Metallophosphoesterase_sf"/>
</dbReference>
<feature type="region of interest" description="Disordered" evidence="1">
    <location>
        <begin position="772"/>
        <end position="795"/>
    </location>
</feature>
<protein>
    <submittedName>
        <fullName evidence="4">Calcineurin-like phosphoesterase</fullName>
    </submittedName>
</protein>
<dbReference type="RefSeq" id="WP_020803824.1">
    <property type="nucleotide sequence ID" value="NZ_CAMRGL010000014.1"/>
</dbReference>
<dbReference type="Gene3D" id="3.60.21.10">
    <property type="match status" value="1"/>
</dbReference>
<dbReference type="InterPro" id="IPR029052">
    <property type="entry name" value="Metallo-depent_PP-like"/>
</dbReference>
<feature type="domain" description="STAND NTPase 4 small alpha/beta" evidence="3">
    <location>
        <begin position="617"/>
        <end position="671"/>
    </location>
</feature>
<feature type="compositionally biased region" description="Acidic residues" evidence="1">
    <location>
        <begin position="778"/>
        <end position="791"/>
    </location>
</feature>
<reference evidence="4" key="1">
    <citation type="submission" date="2019-03" db="EMBL/GenBank/DDBJ databases">
        <authorList>
            <consortium name="Pathogen Informatics"/>
        </authorList>
    </citation>
    <scope>NUCLEOTIDE SEQUENCE</scope>
    <source>
        <strain evidence="4">5012STDY7626359</strain>
    </source>
</reference>
<feature type="domain" description="Calcineurin-like phosphoesterase" evidence="2">
    <location>
        <begin position="6"/>
        <end position="227"/>
    </location>
</feature>
<dbReference type="InterPro" id="IPR004843">
    <property type="entry name" value="Calcineurin-like_PHP"/>
</dbReference>
<dbReference type="PANTHER" id="PTHR31302:SF0">
    <property type="entry name" value="TRANSMEMBRANE PROTEIN WITH METALLOPHOSPHOESTERASE DOMAIN"/>
    <property type="match status" value="1"/>
</dbReference>